<gene>
    <name evidence="1" type="ORF">SAMN05421772_1084</name>
</gene>
<dbReference type="RefSeq" id="WP_272848040.1">
    <property type="nucleotide sequence ID" value="NZ_CP067140.1"/>
</dbReference>
<accession>A0AA45W515</accession>
<organism evidence="1 2">
    <name type="scientific">Paracoccus saliphilus</name>
    <dbReference type="NCBI Taxonomy" id="405559"/>
    <lineage>
        <taxon>Bacteria</taxon>
        <taxon>Pseudomonadati</taxon>
        <taxon>Pseudomonadota</taxon>
        <taxon>Alphaproteobacteria</taxon>
        <taxon>Rhodobacterales</taxon>
        <taxon>Paracoccaceae</taxon>
        <taxon>Paracoccus</taxon>
    </lineage>
</organism>
<sequence>MKLTVSMIPGQSVIANMEHGMTGVKLGQGRMRGAFRAGDGTPFQ</sequence>
<evidence type="ECO:0000313" key="2">
    <source>
        <dbReference type="Proteomes" id="UP000186216"/>
    </source>
</evidence>
<dbReference type="EMBL" id="FTOU01000008">
    <property type="protein sequence ID" value="SIS89872.1"/>
    <property type="molecule type" value="Genomic_DNA"/>
</dbReference>
<protein>
    <submittedName>
        <fullName evidence="1">Uncharacterized protein</fullName>
    </submittedName>
</protein>
<name>A0AA45W515_9RHOB</name>
<comment type="caution">
    <text evidence="1">The sequence shown here is derived from an EMBL/GenBank/DDBJ whole genome shotgun (WGS) entry which is preliminary data.</text>
</comment>
<reference evidence="1 2" key="1">
    <citation type="submission" date="2017-01" db="EMBL/GenBank/DDBJ databases">
        <authorList>
            <person name="Varghese N."/>
            <person name="Submissions S."/>
        </authorList>
    </citation>
    <scope>NUCLEOTIDE SEQUENCE [LARGE SCALE GENOMIC DNA]</scope>
    <source>
        <strain evidence="1 2">DSM 18447</strain>
    </source>
</reference>
<dbReference type="Proteomes" id="UP000186216">
    <property type="component" value="Unassembled WGS sequence"/>
</dbReference>
<evidence type="ECO:0000313" key="1">
    <source>
        <dbReference type="EMBL" id="SIS89872.1"/>
    </source>
</evidence>
<proteinExistence type="predicted"/>
<dbReference type="AlphaFoldDB" id="A0AA45W515"/>